<name>A0A0B7NPP7_9FUNG</name>
<feature type="compositionally biased region" description="Polar residues" evidence="1">
    <location>
        <begin position="71"/>
        <end position="83"/>
    </location>
</feature>
<sequence length="367" mass="41061">MSVADINREKLNAIRNSLAKNQEYQFSDTLKSVFDPKGQSQTVDPIWLMHLCIHTDNPVIKPIMSKRSKSNEPMPNISTQEQNDPMEEDLPDLVPLIESMSIFTGPSSQIQTQVKLESLESLINLPHAQLKAATSFIDMPSWEDEVTADLLKLITKAENIPGVNAAYLTYSATYPKIISLKSNVPRILMSSIQQLANDKGKCVIDGLLVPLLFQSELGKPQCEVINKTISELAPSQRLMLLKTVLSDGESYFALNTTLLSSNNRNYLRPWTDPVFQILSTILSTQPLVPFDKTLLFDLVQPLQTIVQSNPKDKGSMQLLLLLTSKYAQTIIEFDSISLIEDICQSSTMFLKRSVLSQLASIKKKLSF</sequence>
<dbReference type="Proteomes" id="UP000054107">
    <property type="component" value="Unassembled WGS sequence"/>
</dbReference>
<organism evidence="2 3">
    <name type="scientific">Parasitella parasitica</name>
    <dbReference type="NCBI Taxonomy" id="35722"/>
    <lineage>
        <taxon>Eukaryota</taxon>
        <taxon>Fungi</taxon>
        <taxon>Fungi incertae sedis</taxon>
        <taxon>Mucoromycota</taxon>
        <taxon>Mucoromycotina</taxon>
        <taxon>Mucoromycetes</taxon>
        <taxon>Mucorales</taxon>
        <taxon>Mucorineae</taxon>
        <taxon>Mucoraceae</taxon>
        <taxon>Parasitella</taxon>
    </lineage>
</organism>
<dbReference type="InterPro" id="IPR039685">
    <property type="entry name" value="FANCE"/>
</dbReference>
<evidence type="ECO:0000313" key="2">
    <source>
        <dbReference type="EMBL" id="CEP17470.1"/>
    </source>
</evidence>
<reference evidence="2 3" key="1">
    <citation type="submission" date="2014-09" db="EMBL/GenBank/DDBJ databases">
        <authorList>
            <person name="Ellenberger Sabrina"/>
        </authorList>
    </citation>
    <scope>NUCLEOTIDE SEQUENCE [LARGE SCALE GENOMIC DNA]</scope>
    <source>
        <strain evidence="2 3">CBS 412.66</strain>
    </source>
</reference>
<dbReference type="OrthoDB" id="2449818at2759"/>
<dbReference type="GO" id="GO:0036297">
    <property type="term" value="P:interstrand cross-link repair"/>
    <property type="evidence" value="ECO:0007669"/>
    <property type="project" value="InterPro"/>
</dbReference>
<dbReference type="Gene3D" id="1.25.40.480">
    <property type="match status" value="1"/>
</dbReference>
<dbReference type="PANTHER" id="PTHR32094">
    <property type="entry name" value="FANCONI ANEMIA GROUP E PROTEIN"/>
    <property type="match status" value="1"/>
</dbReference>
<evidence type="ECO:0000256" key="1">
    <source>
        <dbReference type="SAM" id="MobiDB-lite"/>
    </source>
</evidence>
<accession>A0A0B7NPP7</accession>
<feature type="region of interest" description="Disordered" evidence="1">
    <location>
        <begin position="65"/>
        <end position="86"/>
    </location>
</feature>
<gene>
    <name evidence="2" type="primary">PARPA_11767.1 scaffold 44586</name>
</gene>
<dbReference type="AlphaFoldDB" id="A0A0B7NPP7"/>
<dbReference type="GO" id="GO:0043240">
    <property type="term" value="C:Fanconi anaemia nuclear complex"/>
    <property type="evidence" value="ECO:0007669"/>
    <property type="project" value="InterPro"/>
</dbReference>
<protein>
    <submittedName>
        <fullName evidence="2">Uncharacterized protein</fullName>
    </submittedName>
</protein>
<dbReference type="STRING" id="35722.A0A0B7NPP7"/>
<dbReference type="EMBL" id="LN733683">
    <property type="protein sequence ID" value="CEP17470.1"/>
    <property type="molecule type" value="Genomic_DNA"/>
</dbReference>
<keyword evidence="3" id="KW-1185">Reference proteome</keyword>
<proteinExistence type="predicted"/>
<evidence type="ECO:0000313" key="3">
    <source>
        <dbReference type="Proteomes" id="UP000054107"/>
    </source>
</evidence>
<dbReference type="PANTHER" id="PTHR32094:SF5">
    <property type="entry name" value="FANCONI ANEMIA GROUP E PROTEIN"/>
    <property type="match status" value="1"/>
</dbReference>